<keyword evidence="3 6" id="KW-0812">Transmembrane</keyword>
<dbReference type="Proteomes" id="UP001271007">
    <property type="component" value="Unassembled WGS sequence"/>
</dbReference>
<evidence type="ECO:0000256" key="4">
    <source>
        <dbReference type="ARBA" id="ARBA00022989"/>
    </source>
</evidence>
<dbReference type="PANTHER" id="PTHR43791:SF104">
    <property type="entry name" value="MAJOR FACILITATOR SUPERFAMILY (MFS) PROFILE DOMAIN-CONTAINING PROTEIN-RELATED"/>
    <property type="match status" value="1"/>
</dbReference>
<comment type="subcellular location">
    <subcellularLocation>
        <location evidence="1">Membrane</location>
        <topology evidence="1">Multi-pass membrane protein</topology>
    </subcellularLocation>
</comment>
<keyword evidence="5 6" id="KW-0472">Membrane</keyword>
<dbReference type="GO" id="GO:0022857">
    <property type="term" value="F:transmembrane transporter activity"/>
    <property type="evidence" value="ECO:0007669"/>
    <property type="project" value="InterPro"/>
</dbReference>
<dbReference type="InterPro" id="IPR036259">
    <property type="entry name" value="MFS_trans_sf"/>
</dbReference>
<feature type="transmembrane region" description="Helical" evidence="6">
    <location>
        <begin position="195"/>
        <end position="215"/>
    </location>
</feature>
<keyword evidence="9" id="KW-1185">Reference proteome</keyword>
<dbReference type="SUPFAM" id="SSF103473">
    <property type="entry name" value="MFS general substrate transporter"/>
    <property type="match status" value="1"/>
</dbReference>
<feature type="transmembrane region" description="Helical" evidence="6">
    <location>
        <begin position="258"/>
        <end position="279"/>
    </location>
</feature>
<dbReference type="Gene3D" id="1.20.1250.20">
    <property type="entry name" value="MFS general substrate transporter like domains"/>
    <property type="match status" value="2"/>
</dbReference>
<feature type="transmembrane region" description="Helical" evidence="6">
    <location>
        <begin position="376"/>
        <end position="396"/>
    </location>
</feature>
<feature type="transmembrane region" description="Helical" evidence="6">
    <location>
        <begin position="227"/>
        <end position="246"/>
    </location>
</feature>
<evidence type="ECO:0000256" key="6">
    <source>
        <dbReference type="SAM" id="Phobius"/>
    </source>
</evidence>
<feature type="transmembrane region" description="Helical" evidence="6">
    <location>
        <begin position="403"/>
        <end position="424"/>
    </location>
</feature>
<evidence type="ECO:0000313" key="9">
    <source>
        <dbReference type="Proteomes" id="UP001271007"/>
    </source>
</evidence>
<dbReference type="PROSITE" id="PS50850">
    <property type="entry name" value="MFS"/>
    <property type="match status" value="1"/>
</dbReference>
<evidence type="ECO:0000256" key="1">
    <source>
        <dbReference type="ARBA" id="ARBA00004141"/>
    </source>
</evidence>
<feature type="transmembrane region" description="Helical" evidence="6">
    <location>
        <begin position="464"/>
        <end position="487"/>
    </location>
</feature>
<dbReference type="EMBL" id="JAWDJX010000016">
    <property type="protein sequence ID" value="KAK3053328.1"/>
    <property type="molecule type" value="Genomic_DNA"/>
</dbReference>
<evidence type="ECO:0000256" key="5">
    <source>
        <dbReference type="ARBA" id="ARBA00023136"/>
    </source>
</evidence>
<evidence type="ECO:0000259" key="7">
    <source>
        <dbReference type="PROSITE" id="PS50850"/>
    </source>
</evidence>
<dbReference type="AlphaFoldDB" id="A0AAJ0GC48"/>
<dbReference type="PANTHER" id="PTHR43791">
    <property type="entry name" value="PERMEASE-RELATED"/>
    <property type="match status" value="1"/>
</dbReference>
<dbReference type="GO" id="GO:0016020">
    <property type="term" value="C:membrane"/>
    <property type="evidence" value="ECO:0007669"/>
    <property type="project" value="UniProtKB-SubCell"/>
</dbReference>
<organism evidence="8 9">
    <name type="scientific">Extremus antarcticus</name>
    <dbReference type="NCBI Taxonomy" id="702011"/>
    <lineage>
        <taxon>Eukaryota</taxon>
        <taxon>Fungi</taxon>
        <taxon>Dikarya</taxon>
        <taxon>Ascomycota</taxon>
        <taxon>Pezizomycotina</taxon>
        <taxon>Dothideomycetes</taxon>
        <taxon>Dothideomycetidae</taxon>
        <taxon>Mycosphaerellales</taxon>
        <taxon>Extremaceae</taxon>
        <taxon>Extremus</taxon>
    </lineage>
</organism>
<feature type="transmembrane region" description="Helical" evidence="6">
    <location>
        <begin position="499"/>
        <end position="518"/>
    </location>
</feature>
<evidence type="ECO:0000256" key="3">
    <source>
        <dbReference type="ARBA" id="ARBA00022692"/>
    </source>
</evidence>
<proteinExistence type="predicted"/>
<evidence type="ECO:0000313" key="8">
    <source>
        <dbReference type="EMBL" id="KAK3053328.1"/>
    </source>
</evidence>
<name>A0AAJ0GC48_9PEZI</name>
<dbReference type="InterPro" id="IPR011701">
    <property type="entry name" value="MFS"/>
</dbReference>
<protein>
    <recommendedName>
        <fullName evidence="7">Major facilitator superfamily (MFS) profile domain-containing protein</fullName>
    </recommendedName>
</protein>
<keyword evidence="2" id="KW-0813">Transport</keyword>
<dbReference type="InterPro" id="IPR020846">
    <property type="entry name" value="MFS_dom"/>
</dbReference>
<dbReference type="FunFam" id="1.20.1250.20:FF:000106">
    <property type="entry name" value="MFS transporter, putative"/>
    <property type="match status" value="1"/>
</dbReference>
<dbReference type="Pfam" id="PF07690">
    <property type="entry name" value="MFS_1"/>
    <property type="match status" value="1"/>
</dbReference>
<dbReference type="FunFam" id="1.20.1250.20:FF:000247">
    <property type="entry name" value="MFS general substrate transporter"/>
    <property type="match status" value="1"/>
</dbReference>
<sequence length="558" mass="63568">MGVPEYTHHESPQSELAQPFEGKVVDMKSAFNPFPEAVVIDPVLVGRRRSQVGTFDNDSLESFYKPIESFEGAHRYDPNFQWDKKEEARVVRKCDIRICTWVCLMFFALQLDRGNIVQALSDGMLDDLGLTSNDYNYGQTIFYLCFLCAEMPSQLISKKLGPDNWIPIQMVSWSIVASLQAFLSGRSSFYACRALLGLIEGGFIPDVILYLSYFYKSNELPRRLSFFWVSYQSTNIVSAFLAYGILHMRGINGMPGWAWLFALEGTLTGIIGVISYFYLPPSPYQTASKFRGKDGWFNEREEKIIANRVLRDDPSKGDMHNRQGLTLSAFRTCITDYHMWPIYLIGLSWLIPTVPMQGYITLNMTEVGFGTFETNLLTVPAFVLFIIGLLFWTWLSEKLNERFLLACASQIWVLPGLIALISLGTDRSPWANYALSIVTYGMPYFHAVFVAITSRNAGSVRTRTVASALYNMCVQAGNIIGINIYRADDSPYYYRGNKVLIAIACYNLVLLVATKFFYVSVNKKRETKWNAMSKEEKEHYLGTTTDRGNKRLDFRFAH</sequence>
<accession>A0AAJ0GC48</accession>
<feature type="transmembrane region" description="Helical" evidence="6">
    <location>
        <begin position="430"/>
        <end position="452"/>
    </location>
</feature>
<reference evidence="8" key="1">
    <citation type="submission" date="2023-04" db="EMBL/GenBank/DDBJ databases">
        <title>Black Yeasts Isolated from many extreme environments.</title>
        <authorList>
            <person name="Coleine C."/>
            <person name="Stajich J.E."/>
            <person name="Selbmann L."/>
        </authorList>
    </citation>
    <scope>NUCLEOTIDE SEQUENCE</scope>
    <source>
        <strain evidence="8">CCFEE 5312</strain>
    </source>
</reference>
<comment type="caution">
    <text evidence="8">The sequence shown here is derived from an EMBL/GenBank/DDBJ whole genome shotgun (WGS) entry which is preliminary data.</text>
</comment>
<keyword evidence="4 6" id="KW-1133">Transmembrane helix</keyword>
<gene>
    <name evidence="8" type="ORF">LTR09_005497</name>
</gene>
<evidence type="ECO:0000256" key="2">
    <source>
        <dbReference type="ARBA" id="ARBA00022448"/>
    </source>
</evidence>
<feature type="domain" description="Major facilitator superfamily (MFS) profile" evidence="7">
    <location>
        <begin position="98"/>
        <end position="522"/>
    </location>
</feature>